<accession>A0A271IXT2</accession>
<dbReference type="OrthoDB" id="7351136at2"/>
<protein>
    <recommendedName>
        <fullName evidence="4">Secreted protein</fullName>
    </recommendedName>
</protein>
<sequence>MRLLLLALLVSFAPTVAAQEWEPAEQLAPLAPLVGAPWRGTFEQDGQSVTDVSRFEWAMRGQALRNVHTLEGGGYGGETLIWAEGDSLRFVYVTSGGFSTSGTGSVRTDGALVVEEAVEGHPEIDRVRSVSLVDAEGRLQTITEFRRQGAWSPGRSVMYVRTPEAALAPGYAPACEG</sequence>
<organism evidence="2 3">
    <name type="scientific">Rubrivirga marina</name>
    <dbReference type="NCBI Taxonomy" id="1196024"/>
    <lineage>
        <taxon>Bacteria</taxon>
        <taxon>Pseudomonadati</taxon>
        <taxon>Rhodothermota</taxon>
        <taxon>Rhodothermia</taxon>
        <taxon>Rhodothermales</taxon>
        <taxon>Rubricoccaceae</taxon>
        <taxon>Rubrivirga</taxon>
    </lineage>
</organism>
<feature type="signal peptide" evidence="1">
    <location>
        <begin position="1"/>
        <end position="18"/>
    </location>
</feature>
<keyword evidence="1" id="KW-0732">Signal</keyword>
<evidence type="ECO:0000313" key="3">
    <source>
        <dbReference type="Proteomes" id="UP000216339"/>
    </source>
</evidence>
<reference evidence="2 3" key="1">
    <citation type="submission" date="2016-11" db="EMBL/GenBank/DDBJ databases">
        <title>Study of marine rhodopsin-containing bacteria.</title>
        <authorList>
            <person name="Yoshizawa S."/>
            <person name="Kumagai Y."/>
            <person name="Kogure K."/>
        </authorList>
    </citation>
    <scope>NUCLEOTIDE SEQUENCE [LARGE SCALE GENOMIC DNA]</scope>
    <source>
        <strain evidence="2 3">SAORIC-28</strain>
    </source>
</reference>
<dbReference type="Proteomes" id="UP000216339">
    <property type="component" value="Unassembled WGS sequence"/>
</dbReference>
<gene>
    <name evidence="2" type="ORF">BSZ37_03775</name>
</gene>
<name>A0A271IXT2_9BACT</name>
<evidence type="ECO:0000313" key="2">
    <source>
        <dbReference type="EMBL" id="PAP75614.1"/>
    </source>
</evidence>
<dbReference type="EMBL" id="MQWD01000001">
    <property type="protein sequence ID" value="PAP75614.1"/>
    <property type="molecule type" value="Genomic_DNA"/>
</dbReference>
<feature type="chain" id="PRO_5012673324" description="Secreted protein" evidence="1">
    <location>
        <begin position="19"/>
        <end position="177"/>
    </location>
</feature>
<dbReference type="AlphaFoldDB" id="A0A271IXT2"/>
<evidence type="ECO:0000256" key="1">
    <source>
        <dbReference type="SAM" id="SignalP"/>
    </source>
</evidence>
<evidence type="ECO:0008006" key="4">
    <source>
        <dbReference type="Google" id="ProtNLM"/>
    </source>
</evidence>
<comment type="caution">
    <text evidence="2">The sequence shown here is derived from an EMBL/GenBank/DDBJ whole genome shotgun (WGS) entry which is preliminary data.</text>
</comment>
<dbReference type="RefSeq" id="WP_095509257.1">
    <property type="nucleotide sequence ID" value="NZ_MQWD01000001.1"/>
</dbReference>
<proteinExistence type="predicted"/>
<keyword evidence="3" id="KW-1185">Reference proteome</keyword>